<evidence type="ECO:0000259" key="3">
    <source>
        <dbReference type="Pfam" id="PF00501"/>
    </source>
</evidence>
<dbReference type="AlphaFoldDB" id="A0A9P7D4G8"/>
<dbReference type="PROSITE" id="PS00455">
    <property type="entry name" value="AMP_BINDING"/>
    <property type="match status" value="1"/>
</dbReference>
<keyword evidence="6" id="KW-1185">Reference proteome</keyword>
<evidence type="ECO:0000256" key="1">
    <source>
        <dbReference type="ARBA" id="ARBA00022450"/>
    </source>
</evidence>
<dbReference type="InterPro" id="IPR036736">
    <property type="entry name" value="ACP-like_sf"/>
</dbReference>
<dbReference type="InterPro" id="IPR020845">
    <property type="entry name" value="AMP-binding_CS"/>
</dbReference>
<evidence type="ECO:0000313" key="6">
    <source>
        <dbReference type="Proteomes" id="UP000714275"/>
    </source>
</evidence>
<evidence type="ECO:0000259" key="4">
    <source>
        <dbReference type="Pfam" id="PF07993"/>
    </source>
</evidence>
<keyword evidence="1" id="KW-0596">Phosphopantetheine</keyword>
<dbReference type="Proteomes" id="UP000714275">
    <property type="component" value="Unassembled WGS sequence"/>
</dbReference>
<evidence type="ECO:0000256" key="2">
    <source>
        <dbReference type="ARBA" id="ARBA00022553"/>
    </source>
</evidence>
<accession>A0A9P7D4G8</accession>
<dbReference type="Pfam" id="PF00501">
    <property type="entry name" value="AMP-binding"/>
    <property type="match status" value="1"/>
</dbReference>
<dbReference type="PANTHER" id="PTHR43439:SF2">
    <property type="entry name" value="ENZYME, PUTATIVE (JCVI)-RELATED"/>
    <property type="match status" value="1"/>
</dbReference>
<dbReference type="Gene3D" id="1.10.1200.10">
    <property type="entry name" value="ACP-like"/>
    <property type="match status" value="1"/>
</dbReference>
<keyword evidence="2" id="KW-0597">Phosphoprotein</keyword>
<dbReference type="OrthoDB" id="429813at2759"/>
<feature type="domain" description="AMP-dependent synthetase/ligase" evidence="3">
    <location>
        <begin position="20"/>
        <end position="358"/>
    </location>
</feature>
<sequence>NSVKHPPLDGSLFLPELLEFNAQHNSDVTFFVYNKPGNNDLVSISHLDFYRACHRAAHEVRPDGAGTDKEVVGIIANSDTLLYQTVFMGIIFAGLVPFPISPRNSAAAVLSMMQKTKCRHLFTSHHTLGSLISGIKAGSVSHGTEASQLQLEEMPALKDLYPALGTGSPDEDFLPYPPQASRSSQNDILYYLHSSGSTGFPKPIPTTNQSVIDWCRSPCIVGHIGVLTPIRIAAASIPAFHITGVLIQLLIPIVSLSSVSIYPPTSFHDPSAAPLTPNSQNILESVLNTQSNALWVMPFFIEQWASSPNTVDILKNLEYVLYTGGPLSSKTGDALADAGTKLFPIYGSTEIGPVTHIFRDGVKKKLWDWLRFIPNIKTRWVHQGDETYECQILTTPMYRVLVENLPDVKGYATSDLFIKHPTIEGLWKISGRKDDVLMLSSGEKVVPAPMECIIQTNPYVNGAVIFGRGRSQVGVLIEPRAGHEIDVNDEAQVSEFRNRVWPDIEEANKAGLAFSRIFKEMILVTRKEKPMPRAGKGTVTKKAVSQIYEEEINALYDKVEGGRTGIDVPLPTNWTVDDVESWLMDHVVSVNAGKAVDPDTDFFAQGFDSLSATFLRSRIISSLRSSPDRDVQASAPRIDQNIIFLSPSIRQLARSVVHAILHGNSPTLVDVKVEIESMIEKYSVRFSGDSIRDASPTLVNGHNRSNHVAILTGSTGGLGSYLLASLLRREDVSVVYAFNRSSRGAASIQERQKNGFDDRGLNATLLQSERLLYIETDISSDDLGLEKELYQKIRTSVTVIIHNAWRLDFNLALSSFEPHVRGTRNLIDLALSSPRHMKPRLLFTSSISTAQSWDKSKGPFPEEVQYDAGVAEGLGYGASKYVCERVLVNSKLPASSFRIGQIAGGPPRGAWSMTDWLPIIVKSSISLGVFPEAQGVSAVQRGLLSWIPTYAVSNAILDVAFAEEEPPIAVNLVHPRPVAWGTLMRPVADAIFERKITSVPLPLIPFSEWFAKVELSAKNASEADIKRIPAIKLLDFMRLMSQSDIAIRASGEMGSEVGGFTSFATGVAQRVSPTVKELEPLSTATATQWVDYWDAVGMFR</sequence>
<dbReference type="InterPro" id="IPR013120">
    <property type="entry name" value="FAR_NAD-bd"/>
</dbReference>
<dbReference type="SUPFAM" id="SSF56801">
    <property type="entry name" value="Acetyl-CoA synthetase-like"/>
    <property type="match status" value="1"/>
</dbReference>
<dbReference type="SUPFAM" id="SSF51735">
    <property type="entry name" value="NAD(P)-binding Rossmann-fold domains"/>
    <property type="match status" value="1"/>
</dbReference>
<dbReference type="SUPFAM" id="SSF47336">
    <property type="entry name" value="ACP-like"/>
    <property type="match status" value="1"/>
</dbReference>
<comment type="caution">
    <text evidence="5">The sequence shown here is derived from an EMBL/GenBank/DDBJ whole genome shotgun (WGS) entry which is preliminary data.</text>
</comment>
<dbReference type="Gene3D" id="3.40.50.12780">
    <property type="entry name" value="N-terminal domain of ligase-like"/>
    <property type="match status" value="1"/>
</dbReference>
<evidence type="ECO:0000313" key="5">
    <source>
        <dbReference type="EMBL" id="KAG1778773.1"/>
    </source>
</evidence>
<feature type="non-terminal residue" evidence="5">
    <location>
        <position position="1"/>
    </location>
</feature>
<protein>
    <submittedName>
        <fullName evidence="5">Aminoadipate reductase</fullName>
    </submittedName>
</protein>
<dbReference type="InterPro" id="IPR042099">
    <property type="entry name" value="ANL_N_sf"/>
</dbReference>
<dbReference type="InterPro" id="IPR000873">
    <property type="entry name" value="AMP-dep_synth/lig_dom"/>
</dbReference>
<dbReference type="EMBL" id="JABBWD010000014">
    <property type="protein sequence ID" value="KAG1778773.1"/>
    <property type="molecule type" value="Genomic_DNA"/>
</dbReference>
<dbReference type="InterPro" id="IPR051414">
    <property type="entry name" value="Adenylate-forming_Reductase"/>
</dbReference>
<dbReference type="Pfam" id="PF23562">
    <property type="entry name" value="AMP-binding_C_3"/>
    <property type="match status" value="1"/>
</dbReference>
<dbReference type="InterPro" id="IPR036291">
    <property type="entry name" value="NAD(P)-bd_dom_sf"/>
</dbReference>
<dbReference type="Pfam" id="PF07993">
    <property type="entry name" value="NAD_binding_4"/>
    <property type="match status" value="1"/>
</dbReference>
<feature type="domain" description="Thioester reductase (TE)" evidence="4">
    <location>
        <begin position="711"/>
        <end position="955"/>
    </location>
</feature>
<reference evidence="5" key="1">
    <citation type="journal article" date="2020" name="New Phytol.">
        <title>Comparative genomics reveals dynamic genome evolution in host specialist ectomycorrhizal fungi.</title>
        <authorList>
            <person name="Lofgren L.A."/>
            <person name="Nguyen N.H."/>
            <person name="Vilgalys R."/>
            <person name="Ruytinx J."/>
            <person name="Liao H.L."/>
            <person name="Branco S."/>
            <person name="Kuo A."/>
            <person name="LaButti K."/>
            <person name="Lipzen A."/>
            <person name="Andreopoulos W."/>
            <person name="Pangilinan J."/>
            <person name="Riley R."/>
            <person name="Hundley H."/>
            <person name="Na H."/>
            <person name="Barry K."/>
            <person name="Grigoriev I.V."/>
            <person name="Stajich J.E."/>
            <person name="Kennedy P.G."/>
        </authorList>
    </citation>
    <scope>NUCLEOTIDE SEQUENCE</scope>
    <source>
        <strain evidence="5">DOB743</strain>
    </source>
</reference>
<dbReference type="Gene3D" id="3.40.50.720">
    <property type="entry name" value="NAD(P)-binding Rossmann-like Domain"/>
    <property type="match status" value="1"/>
</dbReference>
<dbReference type="PANTHER" id="PTHR43439">
    <property type="entry name" value="PHENYLACETATE-COENZYME A LIGASE"/>
    <property type="match status" value="1"/>
</dbReference>
<name>A0A9P7D4G8_9AGAM</name>
<proteinExistence type="predicted"/>
<gene>
    <name evidence="5" type="ORF">EV702DRAFT_1217408</name>
</gene>
<organism evidence="5 6">
    <name type="scientific">Suillus placidus</name>
    <dbReference type="NCBI Taxonomy" id="48579"/>
    <lineage>
        <taxon>Eukaryota</taxon>
        <taxon>Fungi</taxon>
        <taxon>Dikarya</taxon>
        <taxon>Basidiomycota</taxon>
        <taxon>Agaricomycotina</taxon>
        <taxon>Agaricomycetes</taxon>
        <taxon>Agaricomycetidae</taxon>
        <taxon>Boletales</taxon>
        <taxon>Suillineae</taxon>
        <taxon>Suillaceae</taxon>
        <taxon>Suillus</taxon>
    </lineage>
</organism>